<name>A0A382QJ92_9ZZZZ</name>
<gene>
    <name evidence="1" type="ORF">METZ01_LOCUS338443</name>
</gene>
<dbReference type="InterPro" id="IPR019546">
    <property type="entry name" value="TAT_signal_bac_arc"/>
</dbReference>
<dbReference type="NCBIfam" id="TIGR01409">
    <property type="entry name" value="TAT_signal_seq"/>
    <property type="match status" value="1"/>
</dbReference>
<feature type="non-terminal residue" evidence="1">
    <location>
        <position position="1"/>
    </location>
</feature>
<dbReference type="AlphaFoldDB" id="A0A382QJ92"/>
<evidence type="ECO:0000313" key="1">
    <source>
        <dbReference type="EMBL" id="SVC85589.1"/>
    </source>
</evidence>
<accession>A0A382QJ92</accession>
<proteinExistence type="predicted"/>
<feature type="non-terminal residue" evidence="1">
    <location>
        <position position="84"/>
    </location>
</feature>
<protein>
    <submittedName>
        <fullName evidence="1">Uncharacterized protein</fullName>
    </submittedName>
</protein>
<dbReference type="EMBL" id="UINC01114929">
    <property type="protein sequence ID" value="SVC85589.1"/>
    <property type="molecule type" value="Genomic_DNA"/>
</dbReference>
<sequence>VIKRLRNYWQLRRANRPRRLARLREYWRQHTSRRRFIKGALTAGGMGIATAGYTRLWEPGWLEVNQHDVPLGNPNRPIRLLHLS</sequence>
<reference evidence="1" key="1">
    <citation type="submission" date="2018-05" db="EMBL/GenBank/DDBJ databases">
        <authorList>
            <person name="Lanie J.A."/>
            <person name="Ng W.-L."/>
            <person name="Kazmierczak K.M."/>
            <person name="Andrzejewski T.M."/>
            <person name="Davidsen T.M."/>
            <person name="Wayne K.J."/>
            <person name="Tettelin H."/>
            <person name="Glass J.I."/>
            <person name="Rusch D."/>
            <person name="Podicherti R."/>
            <person name="Tsui H.-C.T."/>
            <person name="Winkler M.E."/>
        </authorList>
    </citation>
    <scope>NUCLEOTIDE SEQUENCE</scope>
</reference>
<organism evidence="1">
    <name type="scientific">marine metagenome</name>
    <dbReference type="NCBI Taxonomy" id="408172"/>
    <lineage>
        <taxon>unclassified sequences</taxon>
        <taxon>metagenomes</taxon>
        <taxon>ecological metagenomes</taxon>
    </lineage>
</organism>